<evidence type="ECO:0000313" key="4">
    <source>
        <dbReference type="EMBL" id="WZN48450.1"/>
    </source>
</evidence>
<evidence type="ECO:0000313" key="5">
    <source>
        <dbReference type="Proteomes" id="UP001449657"/>
    </source>
</evidence>
<feature type="transmembrane region" description="Helical" evidence="1">
    <location>
        <begin position="86"/>
        <end position="107"/>
    </location>
</feature>
<accession>A0ABZ2Z8A3</accession>
<dbReference type="PIRSF" id="PIRSF018266">
    <property type="entry name" value="FecR"/>
    <property type="match status" value="1"/>
</dbReference>
<gene>
    <name evidence="4" type="ORF">WJU22_09705</name>
</gene>
<dbReference type="Proteomes" id="UP001449657">
    <property type="component" value="Chromosome"/>
</dbReference>
<evidence type="ECO:0000259" key="2">
    <source>
        <dbReference type="Pfam" id="PF04773"/>
    </source>
</evidence>
<keyword evidence="1" id="KW-1133">Transmembrane helix</keyword>
<feature type="domain" description="FecR protein" evidence="2">
    <location>
        <begin position="186"/>
        <end position="271"/>
    </location>
</feature>
<keyword evidence="1" id="KW-0472">Membrane</keyword>
<dbReference type="RefSeq" id="WP_341843042.1">
    <property type="nucleotide sequence ID" value="NZ_CP149792.1"/>
</dbReference>
<proteinExistence type="predicted"/>
<dbReference type="InterPro" id="IPR006860">
    <property type="entry name" value="FecR"/>
</dbReference>
<dbReference type="Pfam" id="PF16344">
    <property type="entry name" value="FecR_C"/>
    <property type="match status" value="1"/>
</dbReference>
<protein>
    <submittedName>
        <fullName evidence="4">FecR domain-containing protein</fullName>
    </submittedName>
</protein>
<dbReference type="PANTHER" id="PTHR30273:SF2">
    <property type="entry name" value="PROTEIN FECR"/>
    <property type="match status" value="1"/>
</dbReference>
<organism evidence="4 5">
    <name type="scientific">Chitinophaga caseinilytica</name>
    <dbReference type="NCBI Taxonomy" id="2267521"/>
    <lineage>
        <taxon>Bacteria</taxon>
        <taxon>Pseudomonadati</taxon>
        <taxon>Bacteroidota</taxon>
        <taxon>Chitinophagia</taxon>
        <taxon>Chitinophagales</taxon>
        <taxon>Chitinophagaceae</taxon>
        <taxon>Chitinophaga</taxon>
    </lineage>
</organism>
<dbReference type="InterPro" id="IPR012373">
    <property type="entry name" value="Ferrdict_sens_TM"/>
</dbReference>
<dbReference type="EMBL" id="CP150096">
    <property type="protein sequence ID" value="WZN48450.1"/>
    <property type="molecule type" value="Genomic_DNA"/>
</dbReference>
<dbReference type="InterPro" id="IPR032508">
    <property type="entry name" value="FecR_C"/>
</dbReference>
<keyword evidence="1" id="KW-0812">Transmembrane</keyword>
<dbReference type="PANTHER" id="PTHR30273">
    <property type="entry name" value="PERIPLASMIC SIGNAL SENSOR AND SIGMA FACTOR ACTIVATOR FECR-RELATED"/>
    <property type="match status" value="1"/>
</dbReference>
<dbReference type="Pfam" id="PF04773">
    <property type="entry name" value="FecR"/>
    <property type="match status" value="1"/>
</dbReference>
<name>A0ABZ2Z8A3_9BACT</name>
<evidence type="ECO:0000259" key="3">
    <source>
        <dbReference type="Pfam" id="PF16344"/>
    </source>
</evidence>
<evidence type="ECO:0000256" key="1">
    <source>
        <dbReference type="SAM" id="Phobius"/>
    </source>
</evidence>
<reference evidence="4 5" key="1">
    <citation type="submission" date="2024-03" db="EMBL/GenBank/DDBJ databases">
        <title>Chitinophaga caseinilytica sp. nov., a casein hydrolysing bacterium isolated from forest soil.</title>
        <authorList>
            <person name="Lee D.S."/>
            <person name="Han D.M."/>
            <person name="Baek J.H."/>
            <person name="Choi D.G."/>
            <person name="Jeon J.H."/>
            <person name="Jeon C.O."/>
        </authorList>
    </citation>
    <scope>NUCLEOTIDE SEQUENCE [LARGE SCALE GENOMIC DNA]</scope>
    <source>
        <strain evidence="4 5">KACC 19118</strain>
    </source>
</reference>
<keyword evidence="5" id="KW-1185">Reference proteome</keyword>
<dbReference type="Gene3D" id="3.55.50.30">
    <property type="match status" value="1"/>
</dbReference>
<sequence>MAENLDHIRQLYLQKLAGATTESEDAELAAALTDPRIRKMCDELDELYESPEMKELLRERPTNKRWDELAAQAMESAGRAGRTIRIFRYVAAASVVLMIGAVVYTRYIHHPQPEIREMARLSPEYASDEVTIKMAGGDRIPLSPNSSRLVSRVKLRMEGDKSIKYEDPTGQADGWNQLEVPQRLDCRLVLSDGTEVWLNSRSSIRFPFTFTGNRREVEVTGEAYFNVSPDAGKPFVVLTPQGEVQVLGTSFNVNTYEPGKVVTSLVSGSVRAEGHGGTAVLKPGQEAVWTENKALEVVRFEQRDKLSWMQGVYYFKAADFREIAKMVERWYKLELVVDKPELAALKFDVRMDKNKSIDEFMNILKVMNGLDYRIEGKELHIF</sequence>
<feature type="domain" description="Protein FecR C-terminal" evidence="3">
    <location>
        <begin position="313"/>
        <end position="381"/>
    </location>
</feature>
<dbReference type="Gene3D" id="2.60.120.1440">
    <property type="match status" value="1"/>
</dbReference>